<keyword evidence="2 3" id="KW-0663">Pyridoxal phosphate</keyword>
<organism evidence="4 6">
    <name type="scientific">Paenibacillus barcinonensis</name>
    <dbReference type="NCBI Taxonomy" id="198119"/>
    <lineage>
        <taxon>Bacteria</taxon>
        <taxon>Bacillati</taxon>
        <taxon>Bacillota</taxon>
        <taxon>Bacilli</taxon>
        <taxon>Bacillales</taxon>
        <taxon>Paenibacillaceae</taxon>
        <taxon>Paenibacillus</taxon>
    </lineage>
</organism>
<dbReference type="InterPro" id="IPR015424">
    <property type="entry name" value="PyrdxlP-dep_Trfase"/>
</dbReference>
<accession>A0A2V4V182</accession>
<dbReference type="Gene3D" id="3.90.1150.10">
    <property type="entry name" value="Aspartate Aminotransferase, domain 1"/>
    <property type="match status" value="1"/>
</dbReference>
<dbReference type="RefSeq" id="WP_110898773.1">
    <property type="nucleotide sequence ID" value="NZ_CP054614.1"/>
</dbReference>
<keyword evidence="5" id="KW-0808">Transferase</keyword>
<dbReference type="GO" id="GO:0030170">
    <property type="term" value="F:pyridoxal phosphate binding"/>
    <property type="evidence" value="ECO:0007669"/>
    <property type="project" value="InterPro"/>
</dbReference>
<reference evidence="5 7" key="2">
    <citation type="submission" date="2020-06" db="EMBL/GenBank/DDBJ databases">
        <title>Complete genome of Paenibacillus barcinonensis KACC11450.</title>
        <authorList>
            <person name="Kim M."/>
            <person name="Park Y.-J."/>
            <person name="Shin J.-H."/>
        </authorList>
    </citation>
    <scope>NUCLEOTIDE SEQUENCE [LARGE SCALE GENOMIC DNA]</scope>
    <source>
        <strain evidence="5 7">KACC11450</strain>
    </source>
</reference>
<dbReference type="OrthoDB" id="9807885at2"/>
<reference evidence="4 6" key="1">
    <citation type="submission" date="2018-06" db="EMBL/GenBank/DDBJ databases">
        <title>Genomic Encyclopedia of Type Strains, Phase III (KMG-III): the genomes of soil and plant-associated and newly described type strains.</title>
        <authorList>
            <person name="Whitman W."/>
        </authorList>
    </citation>
    <scope>NUCLEOTIDE SEQUENCE [LARGE SCALE GENOMIC DNA]</scope>
    <source>
        <strain evidence="4 6">CECT 7022</strain>
    </source>
</reference>
<sequence>MKTYEYNKSHALFERAAQVIPGGIYGHLGVAGGRRYIPASAYPLFAERAEGAYFWDVDGNRFLDYMAAYGPNVLGYNDREVNEAAIKQAAIADCTTLPSSLIVDLAELMVDTVASADWAFFAKNGGDVTTLAVMSARAATGRKKIIFLEGYYHGVAPWAHTDTGPGILEEEVSNNILIPWDDLDALEAVIREHKEDIAGLIATPYYHTVFDSNQLPAKDYWQKVRKLCTDNGIVLIFDDIRCGFRLDMAGSDHYFGIKADLICFCKAIANGWNLSALCGTDALKSAVQSVFYTGSYWMSAVPFAAAIATINKLKRINGVQLMNDIGTRLTSGLSEVAKSHGFNMEASGAPSLFYLHITDDKSMMLQQDWAAECVKRGVFFSHYHNMFTNCAIGDEEIKLSLEVADEAFKAVKVKHPQFI</sequence>
<keyword evidence="7" id="KW-1185">Reference proteome</keyword>
<proteinExistence type="inferred from homology"/>
<evidence type="ECO:0000256" key="2">
    <source>
        <dbReference type="ARBA" id="ARBA00022898"/>
    </source>
</evidence>
<dbReference type="PANTHER" id="PTHR43713">
    <property type="entry name" value="GLUTAMATE-1-SEMIALDEHYDE 2,1-AMINOMUTASE"/>
    <property type="match status" value="1"/>
</dbReference>
<evidence type="ECO:0000256" key="1">
    <source>
        <dbReference type="ARBA" id="ARBA00001933"/>
    </source>
</evidence>
<evidence type="ECO:0000256" key="3">
    <source>
        <dbReference type="RuleBase" id="RU003560"/>
    </source>
</evidence>
<evidence type="ECO:0000313" key="4">
    <source>
        <dbReference type="EMBL" id="PYE45429.1"/>
    </source>
</evidence>
<keyword evidence="5" id="KW-0032">Aminotransferase</keyword>
<dbReference type="Proteomes" id="UP000509327">
    <property type="component" value="Chromosome"/>
</dbReference>
<dbReference type="InterPro" id="IPR005814">
    <property type="entry name" value="Aminotrans_3"/>
</dbReference>
<dbReference type="GO" id="GO:0008483">
    <property type="term" value="F:transaminase activity"/>
    <property type="evidence" value="ECO:0007669"/>
    <property type="project" value="UniProtKB-KW"/>
</dbReference>
<evidence type="ECO:0000313" key="5">
    <source>
        <dbReference type="EMBL" id="QKS55245.1"/>
    </source>
</evidence>
<evidence type="ECO:0000313" key="6">
    <source>
        <dbReference type="Proteomes" id="UP000247790"/>
    </source>
</evidence>
<dbReference type="Proteomes" id="UP000247790">
    <property type="component" value="Unassembled WGS sequence"/>
</dbReference>
<comment type="cofactor">
    <cofactor evidence="1">
        <name>pyridoxal 5'-phosphate</name>
        <dbReference type="ChEBI" id="CHEBI:597326"/>
    </cofactor>
</comment>
<dbReference type="AlphaFoldDB" id="A0A2V4V182"/>
<gene>
    <name evidence="4" type="ORF">DFQ00_12047</name>
    <name evidence="5" type="ORF">HUB98_02245</name>
</gene>
<dbReference type="Gene3D" id="3.40.640.10">
    <property type="entry name" value="Type I PLP-dependent aspartate aminotransferase-like (Major domain)"/>
    <property type="match status" value="1"/>
</dbReference>
<dbReference type="Pfam" id="PF00202">
    <property type="entry name" value="Aminotran_3"/>
    <property type="match status" value="1"/>
</dbReference>
<dbReference type="PANTHER" id="PTHR43713:SF3">
    <property type="entry name" value="GLUTAMATE-1-SEMIALDEHYDE 2,1-AMINOMUTASE 1, CHLOROPLASTIC-RELATED"/>
    <property type="match status" value="1"/>
</dbReference>
<dbReference type="InterPro" id="IPR015421">
    <property type="entry name" value="PyrdxlP-dep_Trfase_major"/>
</dbReference>
<protein>
    <submittedName>
        <fullName evidence="5">Aminotransferase class III-fold pyridoxal phosphate-dependent enzyme</fullName>
    </submittedName>
    <submittedName>
        <fullName evidence="4">Glutamate-1-semialdehyde 2,1-aminomutase</fullName>
    </submittedName>
</protein>
<name>A0A2V4V182_PAEBA</name>
<evidence type="ECO:0000313" key="7">
    <source>
        <dbReference type="Proteomes" id="UP000509327"/>
    </source>
</evidence>
<dbReference type="InterPro" id="IPR015422">
    <property type="entry name" value="PyrdxlP-dep_Trfase_small"/>
</dbReference>
<comment type="similarity">
    <text evidence="3">Belongs to the class-III pyridoxal-phosphate-dependent aminotransferase family.</text>
</comment>
<dbReference type="SUPFAM" id="SSF53383">
    <property type="entry name" value="PLP-dependent transferases"/>
    <property type="match status" value="1"/>
</dbReference>
<dbReference type="EMBL" id="CP054614">
    <property type="protein sequence ID" value="QKS55245.1"/>
    <property type="molecule type" value="Genomic_DNA"/>
</dbReference>
<dbReference type="EMBL" id="QJSW01000020">
    <property type="protein sequence ID" value="PYE45429.1"/>
    <property type="molecule type" value="Genomic_DNA"/>
</dbReference>